<protein>
    <submittedName>
        <fullName evidence="1">Uncharacterized protein</fullName>
    </submittedName>
</protein>
<name>J9ABX0_WUCBA</name>
<dbReference type="Proteomes" id="UP000004810">
    <property type="component" value="Unassembled WGS sequence"/>
</dbReference>
<accession>J9ABX0</accession>
<proteinExistence type="predicted"/>
<gene>
    <name evidence="1" type="ORF">WUBG_17593</name>
</gene>
<comment type="caution">
    <text evidence="1">The sequence shown here is derived from an EMBL/GenBank/DDBJ whole genome shotgun (WGS) entry which is preliminary data.</text>
</comment>
<dbReference type="AlphaFoldDB" id="J9ABX0"/>
<sequence length="120" mass="13719">MFFAAKLVFDDAKLVNNMLLMYLRVVHDAILVKHYRVEVYAASVGQWKLKAKGSLGCLNDFEDIVGNSAKLYELTTVAALTVTERHDSTEVPLSVIHYSGLRAFFNFFIYQKIFPEFFSN</sequence>
<reference evidence="2" key="1">
    <citation type="submission" date="2012-08" db="EMBL/GenBank/DDBJ databases">
        <title>The Genome Sequence of Wuchereria bancrofti.</title>
        <authorList>
            <person name="Nutman T.B."/>
            <person name="Fink D.L."/>
            <person name="Russ C."/>
            <person name="Young S."/>
            <person name="Zeng Q."/>
            <person name="Koehrsen M."/>
            <person name="Alvarado L."/>
            <person name="Berlin A."/>
            <person name="Chapman S.B."/>
            <person name="Chen Z."/>
            <person name="Freedman E."/>
            <person name="Gellesch M."/>
            <person name="Goldberg J."/>
            <person name="Griggs A."/>
            <person name="Gujja S."/>
            <person name="Heilman E.R."/>
            <person name="Heiman D."/>
            <person name="Hepburn T."/>
            <person name="Howarth C."/>
            <person name="Jen D."/>
            <person name="Larson L."/>
            <person name="Lewis B."/>
            <person name="Mehta T."/>
            <person name="Park D."/>
            <person name="Pearson M."/>
            <person name="Roberts A."/>
            <person name="Saif S."/>
            <person name="Shea T."/>
            <person name="Shenoy N."/>
            <person name="Sisk P."/>
            <person name="Stolte C."/>
            <person name="Sykes S."/>
            <person name="Walk T."/>
            <person name="White J."/>
            <person name="Yandava C."/>
            <person name="Haas B."/>
            <person name="Henn M.R."/>
            <person name="Nusbaum C."/>
            <person name="Birren B."/>
        </authorList>
    </citation>
    <scope>NUCLEOTIDE SEQUENCE [LARGE SCALE GENOMIC DNA]</scope>
    <source>
        <strain evidence="2">NA</strain>
    </source>
</reference>
<evidence type="ECO:0000313" key="1">
    <source>
        <dbReference type="EMBL" id="EJW71500.1"/>
    </source>
</evidence>
<evidence type="ECO:0000313" key="2">
    <source>
        <dbReference type="Proteomes" id="UP000004810"/>
    </source>
</evidence>
<dbReference type="EMBL" id="ADBV01018432">
    <property type="protein sequence ID" value="EJW71500.1"/>
    <property type="molecule type" value="Genomic_DNA"/>
</dbReference>
<organism evidence="1 2">
    <name type="scientific">Wuchereria bancrofti</name>
    <dbReference type="NCBI Taxonomy" id="6293"/>
    <lineage>
        <taxon>Eukaryota</taxon>
        <taxon>Metazoa</taxon>
        <taxon>Ecdysozoa</taxon>
        <taxon>Nematoda</taxon>
        <taxon>Chromadorea</taxon>
        <taxon>Rhabditida</taxon>
        <taxon>Spirurina</taxon>
        <taxon>Spiruromorpha</taxon>
        <taxon>Filarioidea</taxon>
        <taxon>Onchocercidae</taxon>
        <taxon>Wuchereria</taxon>
    </lineage>
</organism>